<sequence length="124" mass="12933">MCGSLQCLSSNAFSDDWAALLIWLAVGSVLAGSAVAINFESCSGLGPALFAAAVVQLPMCLLELMGQCLAGAAGMLFWLLWHGFVGIQLLVGWSPCDDVAYAGLVRRDTFAGAAHLALWLMVVG</sequence>
<evidence type="ECO:0000256" key="1">
    <source>
        <dbReference type="SAM" id="Phobius"/>
    </source>
</evidence>
<feature type="transmembrane region" description="Helical" evidence="1">
    <location>
        <begin position="69"/>
        <end position="91"/>
    </location>
</feature>
<proteinExistence type="predicted"/>
<accession>A0AAD3XZJ8</accession>
<evidence type="ECO:0000313" key="2">
    <source>
        <dbReference type="EMBL" id="GMH22079.1"/>
    </source>
</evidence>
<feature type="transmembrane region" description="Helical" evidence="1">
    <location>
        <begin position="45"/>
        <end position="62"/>
    </location>
</feature>
<keyword evidence="3" id="KW-1185">Reference proteome</keyword>
<dbReference type="Proteomes" id="UP001279734">
    <property type="component" value="Unassembled WGS sequence"/>
</dbReference>
<name>A0AAD3XZJ8_NEPGR</name>
<keyword evidence="1" id="KW-1133">Transmembrane helix</keyword>
<dbReference type="AlphaFoldDB" id="A0AAD3XZJ8"/>
<keyword evidence="1" id="KW-0812">Transmembrane</keyword>
<organism evidence="2 3">
    <name type="scientific">Nepenthes gracilis</name>
    <name type="common">Slender pitcher plant</name>
    <dbReference type="NCBI Taxonomy" id="150966"/>
    <lineage>
        <taxon>Eukaryota</taxon>
        <taxon>Viridiplantae</taxon>
        <taxon>Streptophyta</taxon>
        <taxon>Embryophyta</taxon>
        <taxon>Tracheophyta</taxon>
        <taxon>Spermatophyta</taxon>
        <taxon>Magnoliopsida</taxon>
        <taxon>eudicotyledons</taxon>
        <taxon>Gunneridae</taxon>
        <taxon>Pentapetalae</taxon>
        <taxon>Caryophyllales</taxon>
        <taxon>Nepenthaceae</taxon>
        <taxon>Nepenthes</taxon>
    </lineage>
</organism>
<keyword evidence="1" id="KW-0472">Membrane</keyword>
<feature type="transmembrane region" description="Helical" evidence="1">
    <location>
        <begin position="20"/>
        <end position="39"/>
    </location>
</feature>
<evidence type="ECO:0000313" key="3">
    <source>
        <dbReference type="Proteomes" id="UP001279734"/>
    </source>
</evidence>
<reference evidence="2" key="1">
    <citation type="submission" date="2023-05" db="EMBL/GenBank/DDBJ databases">
        <title>Nepenthes gracilis genome sequencing.</title>
        <authorList>
            <person name="Fukushima K."/>
        </authorList>
    </citation>
    <scope>NUCLEOTIDE SEQUENCE</scope>
    <source>
        <strain evidence="2">SING2019-196</strain>
    </source>
</reference>
<gene>
    <name evidence="2" type="ORF">Nepgr_023922</name>
</gene>
<comment type="caution">
    <text evidence="2">The sequence shown here is derived from an EMBL/GenBank/DDBJ whole genome shotgun (WGS) entry which is preliminary data.</text>
</comment>
<dbReference type="EMBL" id="BSYO01000024">
    <property type="protein sequence ID" value="GMH22079.1"/>
    <property type="molecule type" value="Genomic_DNA"/>
</dbReference>
<protein>
    <submittedName>
        <fullName evidence="2">Uncharacterized protein</fullName>
    </submittedName>
</protein>